<evidence type="ECO:0000256" key="2">
    <source>
        <dbReference type="ARBA" id="ARBA00012513"/>
    </source>
</evidence>
<dbReference type="PROSITE" id="PS50011">
    <property type="entry name" value="PROTEIN_KINASE_DOM"/>
    <property type="match status" value="1"/>
</dbReference>
<keyword evidence="9 15" id="KW-0067">ATP-binding</keyword>
<dbReference type="SMART" id="SM00220">
    <property type="entry name" value="S_TKc"/>
    <property type="match status" value="1"/>
</dbReference>
<dbReference type="SUPFAM" id="SSF56112">
    <property type="entry name" value="Protein kinase-like (PK-like)"/>
    <property type="match status" value="1"/>
</dbReference>
<feature type="signal peptide" evidence="18">
    <location>
        <begin position="1"/>
        <end position="25"/>
    </location>
</feature>
<feature type="chain" id="PRO_5002251322" description="non-specific serine/threonine protein kinase" evidence="18">
    <location>
        <begin position="26"/>
        <end position="619"/>
    </location>
</feature>
<evidence type="ECO:0000256" key="5">
    <source>
        <dbReference type="ARBA" id="ARBA00022692"/>
    </source>
</evidence>
<evidence type="ECO:0000256" key="12">
    <source>
        <dbReference type="ARBA" id="ARBA00023180"/>
    </source>
</evidence>
<dbReference type="FunFam" id="1.10.510.10:FF:001023">
    <property type="entry name" value="Os07g0541700 protein"/>
    <property type="match status" value="1"/>
</dbReference>
<keyword evidence="10 17" id="KW-1133">Transmembrane helix</keyword>
<dbReference type="PROSITE" id="PS00107">
    <property type="entry name" value="PROTEIN_KINASE_ATP"/>
    <property type="match status" value="1"/>
</dbReference>
<feature type="domain" description="Protein kinase" evidence="19">
    <location>
        <begin position="330"/>
        <end position="580"/>
    </location>
</feature>
<keyword evidence="4" id="KW-0808">Transferase</keyword>
<dbReference type="Gene3D" id="1.10.510.10">
    <property type="entry name" value="Transferase(Phosphotransferase) domain 1"/>
    <property type="match status" value="2"/>
</dbReference>
<evidence type="ECO:0000256" key="16">
    <source>
        <dbReference type="SAM" id="MobiDB-lite"/>
    </source>
</evidence>
<dbReference type="PANTHER" id="PTHR27009">
    <property type="entry name" value="RUST RESISTANCE KINASE LR10-RELATED"/>
    <property type="match status" value="1"/>
</dbReference>
<proteinExistence type="predicted"/>
<keyword evidence="3" id="KW-0723">Serine/threonine-protein kinase</keyword>
<dbReference type="GO" id="GO:0016020">
    <property type="term" value="C:membrane"/>
    <property type="evidence" value="ECO:0007669"/>
    <property type="project" value="UniProtKB-SubCell"/>
</dbReference>
<gene>
    <name evidence="20" type="ORF">B456_006G058800</name>
</gene>
<dbReference type="Proteomes" id="UP000032304">
    <property type="component" value="Chromosome 6"/>
</dbReference>
<organism evidence="20 21">
    <name type="scientific">Gossypium raimondii</name>
    <name type="common">Peruvian cotton</name>
    <name type="synonym">Gossypium klotzschianum subsp. raimondii</name>
    <dbReference type="NCBI Taxonomy" id="29730"/>
    <lineage>
        <taxon>Eukaryota</taxon>
        <taxon>Viridiplantae</taxon>
        <taxon>Streptophyta</taxon>
        <taxon>Embryophyta</taxon>
        <taxon>Tracheophyta</taxon>
        <taxon>Spermatophyta</taxon>
        <taxon>Magnoliopsida</taxon>
        <taxon>eudicotyledons</taxon>
        <taxon>Gunneridae</taxon>
        <taxon>Pentapetalae</taxon>
        <taxon>rosids</taxon>
        <taxon>malvids</taxon>
        <taxon>Malvales</taxon>
        <taxon>Malvaceae</taxon>
        <taxon>Malvoideae</taxon>
        <taxon>Gossypium</taxon>
    </lineage>
</organism>
<evidence type="ECO:0000256" key="15">
    <source>
        <dbReference type="PROSITE-ProRule" id="PRU10141"/>
    </source>
</evidence>
<dbReference type="InterPro" id="IPR008271">
    <property type="entry name" value="Ser/Thr_kinase_AS"/>
</dbReference>
<evidence type="ECO:0000256" key="1">
    <source>
        <dbReference type="ARBA" id="ARBA00004479"/>
    </source>
</evidence>
<keyword evidence="5 17" id="KW-0812">Transmembrane</keyword>
<dbReference type="OMA" id="YECPIGR"/>
<keyword evidence="8" id="KW-0418">Kinase</keyword>
<protein>
    <recommendedName>
        <fullName evidence="2">non-specific serine/threonine protein kinase</fullName>
        <ecNumber evidence="2">2.7.11.1</ecNumber>
    </recommendedName>
</protein>
<dbReference type="FunFam" id="3.30.200.20:FF:000178">
    <property type="entry name" value="serine/threonine-protein kinase PBS1-like"/>
    <property type="match status" value="1"/>
</dbReference>
<dbReference type="GO" id="GO:0004674">
    <property type="term" value="F:protein serine/threonine kinase activity"/>
    <property type="evidence" value="ECO:0007669"/>
    <property type="project" value="UniProtKB-KW"/>
</dbReference>
<dbReference type="Pfam" id="PF00069">
    <property type="entry name" value="Pkinase"/>
    <property type="match status" value="1"/>
</dbReference>
<comment type="catalytic activity">
    <reaction evidence="13">
        <text>L-threonyl-[protein] + ATP = O-phospho-L-threonyl-[protein] + ADP + H(+)</text>
        <dbReference type="Rhea" id="RHEA:46608"/>
        <dbReference type="Rhea" id="RHEA-COMP:11060"/>
        <dbReference type="Rhea" id="RHEA-COMP:11605"/>
        <dbReference type="ChEBI" id="CHEBI:15378"/>
        <dbReference type="ChEBI" id="CHEBI:30013"/>
        <dbReference type="ChEBI" id="CHEBI:30616"/>
        <dbReference type="ChEBI" id="CHEBI:61977"/>
        <dbReference type="ChEBI" id="CHEBI:456216"/>
        <dbReference type="EC" id="2.7.11.1"/>
    </reaction>
</comment>
<evidence type="ECO:0000256" key="10">
    <source>
        <dbReference type="ARBA" id="ARBA00022989"/>
    </source>
</evidence>
<evidence type="ECO:0000256" key="8">
    <source>
        <dbReference type="ARBA" id="ARBA00022777"/>
    </source>
</evidence>
<evidence type="ECO:0000256" key="18">
    <source>
        <dbReference type="SAM" id="SignalP"/>
    </source>
</evidence>
<comment type="subcellular location">
    <subcellularLocation>
        <location evidence="1">Membrane</location>
        <topology evidence="1">Single-pass type I membrane protein</topology>
    </subcellularLocation>
</comment>
<keyword evidence="11 17" id="KW-0472">Membrane</keyword>
<dbReference type="Gene3D" id="3.30.200.20">
    <property type="entry name" value="Phosphorylase Kinase, domain 1"/>
    <property type="match status" value="1"/>
</dbReference>
<feature type="compositionally biased region" description="Low complexity" evidence="16">
    <location>
        <begin position="595"/>
        <end position="607"/>
    </location>
</feature>
<dbReference type="Gramene" id="KJB34311">
    <property type="protein sequence ID" value="KJB34311"/>
    <property type="gene ID" value="B456_006G058800"/>
</dbReference>
<dbReference type="InterPro" id="IPR045874">
    <property type="entry name" value="LRK10/LRL21-25-like"/>
</dbReference>
<feature type="region of interest" description="Disordered" evidence="16">
    <location>
        <begin position="586"/>
        <end position="619"/>
    </location>
</feature>
<keyword evidence="12" id="KW-0325">Glycoprotein</keyword>
<evidence type="ECO:0000313" key="21">
    <source>
        <dbReference type="Proteomes" id="UP000032304"/>
    </source>
</evidence>
<feature type="transmembrane region" description="Helical" evidence="17">
    <location>
        <begin position="265"/>
        <end position="292"/>
    </location>
</feature>
<reference evidence="20 21" key="1">
    <citation type="journal article" date="2012" name="Nature">
        <title>Repeated polyploidization of Gossypium genomes and the evolution of spinnable cotton fibres.</title>
        <authorList>
            <person name="Paterson A.H."/>
            <person name="Wendel J.F."/>
            <person name="Gundlach H."/>
            <person name="Guo H."/>
            <person name="Jenkins J."/>
            <person name="Jin D."/>
            <person name="Llewellyn D."/>
            <person name="Showmaker K.C."/>
            <person name="Shu S."/>
            <person name="Udall J."/>
            <person name="Yoo M.J."/>
            <person name="Byers R."/>
            <person name="Chen W."/>
            <person name="Doron-Faigenboim A."/>
            <person name="Duke M.V."/>
            <person name="Gong L."/>
            <person name="Grimwood J."/>
            <person name="Grover C."/>
            <person name="Grupp K."/>
            <person name="Hu G."/>
            <person name="Lee T.H."/>
            <person name="Li J."/>
            <person name="Lin L."/>
            <person name="Liu T."/>
            <person name="Marler B.S."/>
            <person name="Page J.T."/>
            <person name="Roberts A.W."/>
            <person name="Romanel E."/>
            <person name="Sanders W.S."/>
            <person name="Szadkowski E."/>
            <person name="Tan X."/>
            <person name="Tang H."/>
            <person name="Xu C."/>
            <person name="Wang J."/>
            <person name="Wang Z."/>
            <person name="Zhang D."/>
            <person name="Zhang L."/>
            <person name="Ashrafi H."/>
            <person name="Bedon F."/>
            <person name="Bowers J.E."/>
            <person name="Brubaker C.L."/>
            <person name="Chee P.W."/>
            <person name="Das S."/>
            <person name="Gingle A.R."/>
            <person name="Haigler C.H."/>
            <person name="Harker D."/>
            <person name="Hoffmann L.V."/>
            <person name="Hovav R."/>
            <person name="Jones D.C."/>
            <person name="Lemke C."/>
            <person name="Mansoor S."/>
            <person name="ur Rahman M."/>
            <person name="Rainville L.N."/>
            <person name="Rambani A."/>
            <person name="Reddy U.K."/>
            <person name="Rong J.K."/>
            <person name="Saranga Y."/>
            <person name="Scheffler B.E."/>
            <person name="Scheffler J.A."/>
            <person name="Stelly D.M."/>
            <person name="Triplett B.A."/>
            <person name="Van Deynze A."/>
            <person name="Vaslin M.F."/>
            <person name="Waghmare V.N."/>
            <person name="Walford S.A."/>
            <person name="Wright R.J."/>
            <person name="Zaki E.A."/>
            <person name="Zhang T."/>
            <person name="Dennis E.S."/>
            <person name="Mayer K.F."/>
            <person name="Peterson D.G."/>
            <person name="Rokhsar D.S."/>
            <person name="Wang X."/>
            <person name="Schmutz J."/>
        </authorList>
    </citation>
    <scope>NUCLEOTIDE SEQUENCE [LARGE SCALE GENOMIC DNA]</scope>
</reference>
<evidence type="ECO:0000256" key="9">
    <source>
        <dbReference type="ARBA" id="ARBA00022840"/>
    </source>
</evidence>
<dbReference type="AlphaFoldDB" id="A0A0D2RXT1"/>
<dbReference type="InterPro" id="IPR000719">
    <property type="entry name" value="Prot_kinase_dom"/>
</dbReference>
<keyword evidence="7 15" id="KW-0547">Nucleotide-binding</keyword>
<comment type="catalytic activity">
    <reaction evidence="14">
        <text>L-seryl-[protein] + ATP = O-phospho-L-seryl-[protein] + ADP + H(+)</text>
        <dbReference type="Rhea" id="RHEA:17989"/>
        <dbReference type="Rhea" id="RHEA-COMP:9863"/>
        <dbReference type="Rhea" id="RHEA-COMP:11604"/>
        <dbReference type="ChEBI" id="CHEBI:15378"/>
        <dbReference type="ChEBI" id="CHEBI:29999"/>
        <dbReference type="ChEBI" id="CHEBI:30616"/>
        <dbReference type="ChEBI" id="CHEBI:83421"/>
        <dbReference type="ChEBI" id="CHEBI:456216"/>
        <dbReference type="EC" id="2.7.11.1"/>
    </reaction>
</comment>
<dbReference type="PROSITE" id="PS00108">
    <property type="entry name" value="PROTEIN_KINASE_ST"/>
    <property type="match status" value="1"/>
</dbReference>
<dbReference type="Pfam" id="PF13947">
    <property type="entry name" value="GUB_WAK_bind"/>
    <property type="match status" value="1"/>
</dbReference>
<dbReference type="EC" id="2.7.11.1" evidence="2"/>
<evidence type="ECO:0000256" key="6">
    <source>
        <dbReference type="ARBA" id="ARBA00022729"/>
    </source>
</evidence>
<dbReference type="GO" id="GO:0030247">
    <property type="term" value="F:polysaccharide binding"/>
    <property type="evidence" value="ECO:0007669"/>
    <property type="project" value="InterPro"/>
</dbReference>
<evidence type="ECO:0000256" key="3">
    <source>
        <dbReference type="ARBA" id="ARBA00022527"/>
    </source>
</evidence>
<evidence type="ECO:0000313" key="20">
    <source>
        <dbReference type="EMBL" id="KJB34311.1"/>
    </source>
</evidence>
<name>A0A0D2RXT1_GOSRA</name>
<sequence length="619" mass="69727">MLTKVAATLGLLSLAAFSFFEAVNGARRLTSVGCNPSSCGNLTNIRSPFRLKADPPQCGSPSYELICQNNRTFLSNNLGFYVADIFYDGSGTIRLVDQSLDAKQCSILPKSPVCREVTDFIYFVSCRAPMASSLYVDAAPCANASSPYPYFYALFSADSLNATGFDESCTVEIQVPRPVRLQSSNISALRRLSIFDIHRELLMGYDVPWACAYTPRSSNNITLAKILWRLKFILYNYFNSFRIFFAHAFPSQDTYIYYYTSRTQVIFLILTGVAIAIRTLIGVSSLIIVVVFKFRRRHLCVDDTIEEFLRMQNKLMPIRYSYSDIKRMTESFKDKLGQGGFGSVFKGKLRSGHLVAIKLLELSKSQGQDFINEVATIGRIHHVNVVRLVGFCVEGSKQALVYDFMPNSSLDKVIFSKEKDISLSWEKVSEIAIGVAQGIEYLHQGCDMQILHFDIKPHNILLDENFTPKVSDFGLAKLHAIDNSIVSLTAARGRRRNLNAQARQSSEIYFPSWIYDRFDRGEDLEVEDATESQKKTVRKMIIVAFWCIQIKPTDRPSMSEVLEMLGGDVELLEIPPKPFLLSMERSSEDFEDELTTSADDATTTMSMEGAEYNIHSSND</sequence>
<evidence type="ECO:0000259" key="19">
    <source>
        <dbReference type="PROSITE" id="PS50011"/>
    </source>
</evidence>
<keyword evidence="6 18" id="KW-0732">Signal</keyword>
<dbReference type="EMBL" id="CM001745">
    <property type="protein sequence ID" value="KJB34311.1"/>
    <property type="molecule type" value="Genomic_DNA"/>
</dbReference>
<evidence type="ECO:0000256" key="17">
    <source>
        <dbReference type="SAM" id="Phobius"/>
    </source>
</evidence>
<dbReference type="InterPro" id="IPR017441">
    <property type="entry name" value="Protein_kinase_ATP_BS"/>
</dbReference>
<feature type="binding site" evidence="15">
    <location>
        <position position="358"/>
    </location>
    <ligand>
        <name>ATP</name>
        <dbReference type="ChEBI" id="CHEBI:30616"/>
    </ligand>
</feature>
<dbReference type="InterPro" id="IPR025287">
    <property type="entry name" value="WAK_GUB"/>
</dbReference>
<accession>A0A0D2RXT1</accession>
<evidence type="ECO:0000256" key="7">
    <source>
        <dbReference type="ARBA" id="ARBA00022741"/>
    </source>
</evidence>
<keyword evidence="21" id="KW-1185">Reference proteome</keyword>
<evidence type="ECO:0000256" key="4">
    <source>
        <dbReference type="ARBA" id="ARBA00022679"/>
    </source>
</evidence>
<dbReference type="InterPro" id="IPR011009">
    <property type="entry name" value="Kinase-like_dom_sf"/>
</dbReference>
<dbReference type="GO" id="GO:0005524">
    <property type="term" value="F:ATP binding"/>
    <property type="evidence" value="ECO:0007669"/>
    <property type="project" value="UniProtKB-UniRule"/>
</dbReference>
<evidence type="ECO:0000256" key="11">
    <source>
        <dbReference type="ARBA" id="ARBA00023136"/>
    </source>
</evidence>
<evidence type="ECO:0000256" key="14">
    <source>
        <dbReference type="ARBA" id="ARBA00048679"/>
    </source>
</evidence>
<evidence type="ECO:0000256" key="13">
    <source>
        <dbReference type="ARBA" id="ARBA00047899"/>
    </source>
</evidence>